<accession>A0A6A5W797</accession>
<reference evidence="1" key="1">
    <citation type="journal article" date="2020" name="Stud. Mycol.">
        <title>101 Dothideomycetes genomes: a test case for predicting lifestyles and emergence of pathogens.</title>
        <authorList>
            <person name="Haridas S."/>
            <person name="Albert R."/>
            <person name="Binder M."/>
            <person name="Bloem J."/>
            <person name="Labutti K."/>
            <person name="Salamov A."/>
            <person name="Andreopoulos B."/>
            <person name="Baker S."/>
            <person name="Barry K."/>
            <person name="Bills G."/>
            <person name="Bluhm B."/>
            <person name="Cannon C."/>
            <person name="Castanera R."/>
            <person name="Culley D."/>
            <person name="Daum C."/>
            <person name="Ezra D."/>
            <person name="Gonzalez J."/>
            <person name="Henrissat B."/>
            <person name="Kuo A."/>
            <person name="Liang C."/>
            <person name="Lipzen A."/>
            <person name="Lutzoni F."/>
            <person name="Magnuson J."/>
            <person name="Mondo S."/>
            <person name="Nolan M."/>
            <person name="Ohm R."/>
            <person name="Pangilinan J."/>
            <person name="Park H.-J."/>
            <person name="Ramirez L."/>
            <person name="Alfaro M."/>
            <person name="Sun H."/>
            <person name="Tritt A."/>
            <person name="Yoshinaga Y."/>
            <person name="Zwiers L.-H."/>
            <person name="Turgeon B."/>
            <person name="Goodwin S."/>
            <person name="Spatafora J."/>
            <person name="Crous P."/>
            <person name="Grigoriev I."/>
        </authorList>
    </citation>
    <scope>NUCLEOTIDE SEQUENCE</scope>
    <source>
        <strain evidence="1">CBS 123094</strain>
    </source>
</reference>
<sequence>MSAYLGQRGASSFSPPRYHDASATGWQLHTLPTHPWTLERLTALSRCIDGEPSILPSASQCSNISVPRTSSDPSHLSLTGQFLLPKVPLSKDALSPLQFHGCLHTIHLALSSCRGHDPAAPSHPGFWPSGRGYEVGSVPRAALIGLSIKTLGGTQRTLTLNSQLFLLYKLQTLRRLWRALPLHTLQIQSSLLNMQKVPSNIDQPASSRSTFCVNNSSTTTALSMEKPSGTAVNVEMARI</sequence>
<dbReference type="AlphaFoldDB" id="A0A6A5W797"/>
<gene>
    <name evidence="1" type="ORF">P154DRAFT_329482</name>
</gene>
<protein>
    <submittedName>
        <fullName evidence="1">Uncharacterized protein</fullName>
    </submittedName>
</protein>
<organism evidence="1 2">
    <name type="scientific">Amniculicola lignicola CBS 123094</name>
    <dbReference type="NCBI Taxonomy" id="1392246"/>
    <lineage>
        <taxon>Eukaryota</taxon>
        <taxon>Fungi</taxon>
        <taxon>Dikarya</taxon>
        <taxon>Ascomycota</taxon>
        <taxon>Pezizomycotina</taxon>
        <taxon>Dothideomycetes</taxon>
        <taxon>Pleosporomycetidae</taxon>
        <taxon>Pleosporales</taxon>
        <taxon>Amniculicolaceae</taxon>
        <taxon>Amniculicola</taxon>
    </lineage>
</organism>
<dbReference type="EMBL" id="ML977631">
    <property type="protein sequence ID" value="KAF1995971.1"/>
    <property type="molecule type" value="Genomic_DNA"/>
</dbReference>
<evidence type="ECO:0000313" key="1">
    <source>
        <dbReference type="EMBL" id="KAF1995971.1"/>
    </source>
</evidence>
<name>A0A6A5W797_9PLEO</name>
<dbReference type="Proteomes" id="UP000799779">
    <property type="component" value="Unassembled WGS sequence"/>
</dbReference>
<evidence type="ECO:0000313" key="2">
    <source>
        <dbReference type="Proteomes" id="UP000799779"/>
    </source>
</evidence>
<proteinExistence type="predicted"/>
<keyword evidence="2" id="KW-1185">Reference proteome</keyword>